<evidence type="ECO:0000313" key="2">
    <source>
        <dbReference type="Proteomes" id="UP000532936"/>
    </source>
</evidence>
<dbReference type="AlphaFoldDB" id="A0A7W6EYY0"/>
<name>A0A7W6EYY0_9CAUL</name>
<accession>A0A7W6EYY0</accession>
<dbReference type="Proteomes" id="UP000532936">
    <property type="component" value="Unassembled WGS sequence"/>
</dbReference>
<gene>
    <name evidence="1" type="ORF">GGR11_000753</name>
</gene>
<evidence type="ECO:0000313" key="1">
    <source>
        <dbReference type="EMBL" id="MBB3871239.1"/>
    </source>
</evidence>
<proteinExistence type="predicted"/>
<comment type="caution">
    <text evidence="1">The sequence shown here is derived from an EMBL/GenBank/DDBJ whole genome shotgun (WGS) entry which is preliminary data.</text>
</comment>
<sequence>MDSAIKQPASFFDGARHPIRGDGRSLGQARQYIRGCDLECDGNVDELNDIDPSFPVLIFGDERLRLAKSGSNIGLRHTPVLAGFDEQGLEKPLSWRTQGLRHSERRSIEKVERFR</sequence>
<protein>
    <submittedName>
        <fullName evidence="1">Uncharacterized protein</fullName>
    </submittedName>
</protein>
<reference evidence="1 2" key="1">
    <citation type="submission" date="2020-08" db="EMBL/GenBank/DDBJ databases">
        <title>Genomic Encyclopedia of Type Strains, Phase IV (KMG-IV): sequencing the most valuable type-strain genomes for metagenomic binning, comparative biology and taxonomic classification.</title>
        <authorList>
            <person name="Goeker M."/>
        </authorList>
    </citation>
    <scope>NUCLEOTIDE SEQUENCE [LARGE SCALE GENOMIC DNA]</scope>
    <source>
        <strain evidence="1 2">DSM 14878</strain>
    </source>
</reference>
<dbReference type="EMBL" id="JACIDA010000001">
    <property type="protein sequence ID" value="MBB3871239.1"/>
    <property type="molecule type" value="Genomic_DNA"/>
</dbReference>
<organism evidence="1 2">
    <name type="scientific">Brevundimonas mediterranea</name>
    <dbReference type="NCBI Taxonomy" id="74329"/>
    <lineage>
        <taxon>Bacteria</taxon>
        <taxon>Pseudomonadati</taxon>
        <taxon>Pseudomonadota</taxon>
        <taxon>Alphaproteobacteria</taxon>
        <taxon>Caulobacterales</taxon>
        <taxon>Caulobacteraceae</taxon>
        <taxon>Brevundimonas</taxon>
    </lineage>
</organism>